<keyword evidence="2 5" id="KW-0732">Signal</keyword>
<feature type="domain" description="Outer membrane protein beta-barrel" evidence="6">
    <location>
        <begin position="8"/>
        <end position="205"/>
    </location>
</feature>
<dbReference type="InterPro" id="IPR011250">
    <property type="entry name" value="OMP/PagP_B-barrel"/>
</dbReference>
<proteinExistence type="inferred from homology"/>
<evidence type="ECO:0000256" key="2">
    <source>
        <dbReference type="ARBA" id="ARBA00022729"/>
    </source>
</evidence>
<comment type="similarity">
    <text evidence="4">Belongs to the Omp25/RopB family.</text>
</comment>
<feature type="chain" id="PRO_5047449261" evidence="5">
    <location>
        <begin position="21"/>
        <end position="205"/>
    </location>
</feature>
<dbReference type="PANTHER" id="PTHR34001">
    <property type="entry name" value="BLL7405 PROTEIN"/>
    <property type="match status" value="1"/>
</dbReference>
<dbReference type="Proteomes" id="UP001198571">
    <property type="component" value="Unassembled WGS sequence"/>
</dbReference>
<dbReference type="Gene3D" id="2.40.160.20">
    <property type="match status" value="1"/>
</dbReference>
<evidence type="ECO:0000259" key="6">
    <source>
        <dbReference type="Pfam" id="PF13505"/>
    </source>
</evidence>
<comment type="subcellular location">
    <subcellularLocation>
        <location evidence="1">Membrane</location>
    </subcellularLocation>
</comment>
<evidence type="ECO:0000256" key="3">
    <source>
        <dbReference type="ARBA" id="ARBA00023136"/>
    </source>
</evidence>
<evidence type="ECO:0000256" key="1">
    <source>
        <dbReference type="ARBA" id="ARBA00004370"/>
    </source>
</evidence>
<dbReference type="RefSeq" id="WP_226934707.1">
    <property type="nucleotide sequence ID" value="NZ_JACDXX010000005.1"/>
</dbReference>
<dbReference type="PANTHER" id="PTHR34001:SF3">
    <property type="entry name" value="BLL7405 PROTEIN"/>
    <property type="match status" value="1"/>
</dbReference>
<comment type="caution">
    <text evidence="7">The sequence shown here is derived from an EMBL/GenBank/DDBJ whole genome shotgun (WGS) entry which is preliminary data.</text>
</comment>
<feature type="signal peptide" evidence="5">
    <location>
        <begin position="1"/>
        <end position="20"/>
    </location>
</feature>
<reference evidence="7 8" key="1">
    <citation type="submission" date="2020-07" db="EMBL/GenBank/DDBJ databases">
        <title>Pseudogemmobacter sp. nov., isolated from poultry manure in Taiwan.</title>
        <authorList>
            <person name="Lin S.-Y."/>
            <person name="Tang Y.-S."/>
            <person name="Young C.-C."/>
        </authorList>
    </citation>
    <scope>NUCLEOTIDE SEQUENCE [LARGE SCALE GENOMIC DNA]</scope>
    <source>
        <strain evidence="7 8">CC-YST710</strain>
    </source>
</reference>
<evidence type="ECO:0000313" key="8">
    <source>
        <dbReference type="Proteomes" id="UP001198571"/>
    </source>
</evidence>
<evidence type="ECO:0000313" key="7">
    <source>
        <dbReference type="EMBL" id="MCB5409803.1"/>
    </source>
</evidence>
<sequence length="205" mass="20929">MKKAAVFLAASAALAAPAFAGGPTVVVDEPVVIAPAPVPVVAPKGNWEGFYAGASLGYGSFDGETAATGATALDADGAIAGVQGGYRWDLGNTVLGIEAAFSGSDIKDDALDGKLKSKTDLKAQLGYDLGTSLIYATAGASWAKADIGGVSHSGDGWVAGLGYDYAVNDAWTVGAEYLYHKYDDFDSTGVDVDGNTLSIRANYRF</sequence>
<keyword evidence="3" id="KW-0472">Membrane</keyword>
<keyword evidence="8" id="KW-1185">Reference proteome</keyword>
<dbReference type="InterPro" id="IPR051692">
    <property type="entry name" value="OMP-like"/>
</dbReference>
<accession>A0ABS8CK80</accession>
<dbReference type="EMBL" id="JACDXX010000005">
    <property type="protein sequence ID" value="MCB5409803.1"/>
    <property type="molecule type" value="Genomic_DNA"/>
</dbReference>
<dbReference type="InterPro" id="IPR027385">
    <property type="entry name" value="Beta-barrel_OMP"/>
</dbReference>
<gene>
    <name evidence="7" type="ORF">H0485_07285</name>
</gene>
<dbReference type="Pfam" id="PF13505">
    <property type="entry name" value="OMP_b-brl"/>
    <property type="match status" value="1"/>
</dbReference>
<evidence type="ECO:0000256" key="4">
    <source>
        <dbReference type="ARBA" id="ARBA00038306"/>
    </source>
</evidence>
<evidence type="ECO:0000256" key="5">
    <source>
        <dbReference type="SAM" id="SignalP"/>
    </source>
</evidence>
<dbReference type="SUPFAM" id="SSF56925">
    <property type="entry name" value="OMPA-like"/>
    <property type="match status" value="1"/>
</dbReference>
<protein>
    <submittedName>
        <fullName evidence="7">Porin family protein</fullName>
    </submittedName>
</protein>
<name>A0ABS8CK80_9RHOB</name>
<organism evidence="7 8">
    <name type="scientific">Pseudogemmobacter faecipullorum</name>
    <dbReference type="NCBI Taxonomy" id="2755041"/>
    <lineage>
        <taxon>Bacteria</taxon>
        <taxon>Pseudomonadati</taxon>
        <taxon>Pseudomonadota</taxon>
        <taxon>Alphaproteobacteria</taxon>
        <taxon>Rhodobacterales</taxon>
        <taxon>Paracoccaceae</taxon>
        <taxon>Pseudogemmobacter</taxon>
    </lineage>
</organism>